<organism evidence="1 2">
    <name type="scientific">Ancylobacter amanitiformis</name>
    <dbReference type="NCBI Taxonomy" id="217069"/>
    <lineage>
        <taxon>Bacteria</taxon>
        <taxon>Pseudomonadati</taxon>
        <taxon>Pseudomonadota</taxon>
        <taxon>Alphaproteobacteria</taxon>
        <taxon>Hyphomicrobiales</taxon>
        <taxon>Xanthobacteraceae</taxon>
        <taxon>Ancylobacter</taxon>
    </lineage>
</organism>
<evidence type="ECO:0000313" key="1">
    <source>
        <dbReference type="EMBL" id="MDQ0512562.1"/>
    </source>
</evidence>
<dbReference type="EMBL" id="JAUSVR010000014">
    <property type="protein sequence ID" value="MDQ0512562.1"/>
    <property type="molecule type" value="Genomic_DNA"/>
</dbReference>
<keyword evidence="2" id="KW-1185">Reference proteome</keyword>
<evidence type="ECO:0008006" key="3">
    <source>
        <dbReference type="Google" id="ProtNLM"/>
    </source>
</evidence>
<accession>A0ABU0LUZ9</accession>
<comment type="caution">
    <text evidence="1">The sequence shown here is derived from an EMBL/GenBank/DDBJ whole genome shotgun (WGS) entry which is preliminary data.</text>
</comment>
<sequence length="278" mass="31215">MNALSDIAVYLENPPTTTVIIEIDPKTAREVLEKRNKGNRPPKANKVNQFSGDMSSDRWGLTGDTIKFGTDGRLLDGQNRLAACIKSGKNFKTHVIFGIDPALFGRMDIGKPRNPADILHIAGYKYASTLAAAIRWAHLLDNDPYDRSTLQPDEVLRLAKEKYNDIEPYLKYGRDINRQFAHPAGQLAALIYHFSRSDNKKAMDFIRAWLKGDRNGKYQIIDTMQALLHSQKANNNGRIHELTRASIIIKAWNIFKLGQKGSLAQLQSAANTKLEIIS</sequence>
<dbReference type="Proteomes" id="UP001235094">
    <property type="component" value="Unassembled WGS sequence"/>
</dbReference>
<name>A0ABU0LUZ9_9HYPH</name>
<dbReference type="RefSeq" id="WP_306891242.1">
    <property type="nucleotide sequence ID" value="NZ_JAUSVR010000014.1"/>
</dbReference>
<reference evidence="1 2" key="1">
    <citation type="submission" date="2023-07" db="EMBL/GenBank/DDBJ databases">
        <title>Genomic Encyclopedia of Type Strains, Phase IV (KMG-IV): sequencing the most valuable type-strain genomes for metagenomic binning, comparative biology and taxonomic classification.</title>
        <authorList>
            <person name="Goeker M."/>
        </authorList>
    </citation>
    <scope>NUCLEOTIDE SEQUENCE [LARGE SCALE GENOMIC DNA]</scope>
    <source>
        <strain evidence="1 2">DSM 15561</strain>
    </source>
</reference>
<evidence type="ECO:0000313" key="2">
    <source>
        <dbReference type="Proteomes" id="UP001235094"/>
    </source>
</evidence>
<protein>
    <recommendedName>
        <fullName evidence="3">ParB/Sulfiredoxin domain-containing protein</fullName>
    </recommendedName>
</protein>
<gene>
    <name evidence="1" type="ORF">QOZ99_003472</name>
</gene>
<proteinExistence type="predicted"/>